<dbReference type="GO" id="GO:0016301">
    <property type="term" value="F:kinase activity"/>
    <property type="evidence" value="ECO:0007669"/>
    <property type="project" value="UniProtKB-KW"/>
</dbReference>
<dbReference type="InterPro" id="IPR029099">
    <property type="entry name" value="Pribosyltran_N"/>
</dbReference>
<dbReference type="Proteomes" id="UP000414364">
    <property type="component" value="Unassembled WGS sequence"/>
</dbReference>
<dbReference type="GO" id="GO:0004749">
    <property type="term" value="F:ribose phosphate diphosphokinase activity"/>
    <property type="evidence" value="ECO:0007669"/>
    <property type="project" value="UniProtKB-EC"/>
</dbReference>
<comment type="cofactor">
    <cofactor evidence="1">
        <name>Mg(2+)</name>
        <dbReference type="ChEBI" id="CHEBI:18420"/>
    </cofactor>
</comment>
<comment type="function">
    <text evidence="13">Involved in the biosynthesis of the central metabolite phospho-alpha-D-ribosyl-1-pyrophosphate (PRPP) via the transfer of pyrophosphoryl group from ATP to 1-hydroxyl of ribose-5-phosphate (Rib-5-P).</text>
</comment>
<accession>A0A5P0ZT79</accession>
<dbReference type="Pfam" id="PF14572">
    <property type="entry name" value="Pribosyl_synth"/>
    <property type="match status" value="1"/>
</dbReference>
<dbReference type="SMART" id="SM01400">
    <property type="entry name" value="Pribosyltran_N"/>
    <property type="match status" value="1"/>
</dbReference>
<evidence type="ECO:0000256" key="2">
    <source>
        <dbReference type="ARBA" id="ARBA00004996"/>
    </source>
</evidence>
<keyword evidence="9" id="KW-0067">ATP-binding</keyword>
<keyword evidence="6" id="KW-0545">Nucleotide biosynthesis</keyword>
<dbReference type="GO" id="GO:0006015">
    <property type="term" value="P:5-phosphoribose 1-diphosphate biosynthetic process"/>
    <property type="evidence" value="ECO:0007669"/>
    <property type="project" value="TreeGrafter"/>
</dbReference>
<comment type="catalytic activity">
    <reaction evidence="12">
        <text>D-ribose 5-phosphate + ATP = 5-phospho-alpha-D-ribose 1-diphosphate + AMP + H(+)</text>
        <dbReference type="Rhea" id="RHEA:15609"/>
        <dbReference type="ChEBI" id="CHEBI:15378"/>
        <dbReference type="ChEBI" id="CHEBI:30616"/>
        <dbReference type="ChEBI" id="CHEBI:58017"/>
        <dbReference type="ChEBI" id="CHEBI:78346"/>
        <dbReference type="ChEBI" id="CHEBI:456215"/>
        <dbReference type="EC" id="2.7.6.1"/>
    </reaction>
</comment>
<evidence type="ECO:0000256" key="8">
    <source>
        <dbReference type="ARBA" id="ARBA00022777"/>
    </source>
</evidence>
<dbReference type="InterPro" id="IPR000842">
    <property type="entry name" value="PRib_PP_synth_CS"/>
</dbReference>
<dbReference type="NCBIfam" id="TIGR01251">
    <property type="entry name" value="ribP_PPkin"/>
    <property type="match status" value="1"/>
</dbReference>
<evidence type="ECO:0000256" key="7">
    <source>
        <dbReference type="ARBA" id="ARBA00022741"/>
    </source>
</evidence>
<comment type="caution">
    <text evidence="17">The sequence shown here is derived from an EMBL/GenBank/DDBJ whole genome shotgun (WGS) entry which is preliminary data.</text>
</comment>
<name>A0A5P0ZT79_9LACO</name>
<comment type="similarity">
    <text evidence="14">Belongs to the ribose-phosphate pyrophosphokinase family. Class I subfamily.</text>
</comment>
<dbReference type="EC" id="2.7.6.1" evidence="3"/>
<dbReference type="SUPFAM" id="SSF53271">
    <property type="entry name" value="PRTase-like"/>
    <property type="match status" value="2"/>
</dbReference>
<evidence type="ECO:0000259" key="16">
    <source>
        <dbReference type="Pfam" id="PF13793"/>
    </source>
</evidence>
<evidence type="ECO:0000256" key="6">
    <source>
        <dbReference type="ARBA" id="ARBA00022727"/>
    </source>
</evidence>
<evidence type="ECO:0000256" key="10">
    <source>
        <dbReference type="ARBA" id="ARBA00022842"/>
    </source>
</evidence>
<dbReference type="FunFam" id="3.40.50.2020:FF:000001">
    <property type="entry name" value="Ribose-phosphate pyrophosphokinase"/>
    <property type="match status" value="1"/>
</dbReference>
<evidence type="ECO:0000313" key="17">
    <source>
        <dbReference type="EMBL" id="MQS77259.1"/>
    </source>
</evidence>
<evidence type="ECO:0000313" key="18">
    <source>
        <dbReference type="Proteomes" id="UP000414364"/>
    </source>
</evidence>
<dbReference type="PROSITE" id="PS00114">
    <property type="entry name" value="PRPP_SYNTHASE"/>
    <property type="match status" value="1"/>
</dbReference>
<protein>
    <recommendedName>
        <fullName evidence="15">Ribose-phosphate pyrophosphokinase</fullName>
        <ecNumber evidence="3">2.7.6.1</ecNumber>
    </recommendedName>
    <alternativeName>
        <fullName evidence="11">Phosphoribosyl pyrophosphate synthase</fullName>
    </alternativeName>
</protein>
<sequence>MSNSTLDKIALLSLNGNKPLAKRISEYMGIPLLDASVSHFSDGEINIQINESIRGKDVYIIHSVSDPVNDNFMELMIAVDALRRASANTITCVLPYFAYTRSDRKSRSREPISAKLFANMLELNSVDRVIALDMHADQIQGFFDIPVDHLRAMPIFASYFEKRIKNPDEFVFVAPDHNSTKRARALAEVFGSQIAIVDQRSTEDEEVVPDIIGDVDGKQCVIVDDLIDTGTRMVNSAKAVQAAGAKTISAAATHPIFSKDAAKRLESSILIDVLVSDSIVVPDECKFDKLKILSVTDLVGDAIRMTELNESIDSLFEVRDSYTEIK</sequence>
<evidence type="ECO:0000256" key="4">
    <source>
        <dbReference type="ARBA" id="ARBA00022679"/>
    </source>
</evidence>
<dbReference type="InterPro" id="IPR029057">
    <property type="entry name" value="PRTase-like"/>
</dbReference>
<dbReference type="AlphaFoldDB" id="A0A5P0ZT79"/>
<comment type="pathway">
    <text evidence="2">Metabolic intermediate biosynthesis; 5-phospho-alpha-D-ribose 1-diphosphate biosynthesis; 5-phospho-alpha-D-ribose 1-diphosphate from D-ribose 5-phosphate (route I): step 1/1.</text>
</comment>
<keyword evidence="8 17" id="KW-0418">Kinase</keyword>
<dbReference type="PANTHER" id="PTHR10210:SF41">
    <property type="entry name" value="RIBOSE-PHOSPHATE PYROPHOSPHOKINASE 1, CHLOROPLASTIC"/>
    <property type="match status" value="1"/>
</dbReference>
<dbReference type="GO" id="GO:0002189">
    <property type="term" value="C:ribose phosphate diphosphokinase complex"/>
    <property type="evidence" value="ECO:0007669"/>
    <property type="project" value="TreeGrafter"/>
</dbReference>
<organism evidence="17 18">
    <name type="scientific">Companilactobacillus halodurans</name>
    <dbReference type="NCBI Taxonomy" id="2584183"/>
    <lineage>
        <taxon>Bacteria</taxon>
        <taxon>Bacillati</taxon>
        <taxon>Bacillota</taxon>
        <taxon>Bacilli</taxon>
        <taxon>Lactobacillales</taxon>
        <taxon>Lactobacillaceae</taxon>
        <taxon>Companilactobacillus</taxon>
    </lineage>
</organism>
<dbReference type="RefSeq" id="WP_153387063.1">
    <property type="nucleotide sequence ID" value="NZ_VDFP01000149.1"/>
</dbReference>
<evidence type="ECO:0000256" key="14">
    <source>
        <dbReference type="ARBA" id="ARBA00061444"/>
    </source>
</evidence>
<dbReference type="GO" id="GO:0005737">
    <property type="term" value="C:cytoplasm"/>
    <property type="evidence" value="ECO:0007669"/>
    <property type="project" value="TreeGrafter"/>
</dbReference>
<reference evidence="17 18" key="1">
    <citation type="journal article" date="2019" name="Syst. Appl. Microbiol.">
        <title>Polyphasic characterization of two novel Lactobacillus spp. isolated from blown salami packages: Description of Lactobacillus halodurans sp. nov. and Lactobacillus salsicarnum sp. nov.</title>
        <authorList>
            <person name="Schuster J.A."/>
            <person name="Klingl A."/>
            <person name="Vogel R.F."/>
            <person name="Ehrmann M.A."/>
        </authorList>
    </citation>
    <scope>NUCLEOTIDE SEQUENCE [LARGE SCALE GENOMIC DNA]</scope>
    <source>
        <strain evidence="17 18">TMW 1.2172</strain>
    </source>
</reference>
<dbReference type="Gene3D" id="3.40.50.2020">
    <property type="match status" value="2"/>
</dbReference>
<dbReference type="PANTHER" id="PTHR10210">
    <property type="entry name" value="RIBOSE-PHOSPHATE DIPHOSPHOKINASE FAMILY MEMBER"/>
    <property type="match status" value="1"/>
</dbReference>
<dbReference type="GO" id="GO:0006164">
    <property type="term" value="P:purine nucleotide biosynthetic process"/>
    <property type="evidence" value="ECO:0007669"/>
    <property type="project" value="TreeGrafter"/>
</dbReference>
<keyword evidence="5" id="KW-0479">Metal-binding</keyword>
<dbReference type="NCBIfam" id="NF002320">
    <property type="entry name" value="PRK01259.1"/>
    <property type="match status" value="1"/>
</dbReference>
<evidence type="ECO:0000256" key="5">
    <source>
        <dbReference type="ARBA" id="ARBA00022723"/>
    </source>
</evidence>
<dbReference type="EMBL" id="VDFP01000149">
    <property type="protein sequence ID" value="MQS77259.1"/>
    <property type="molecule type" value="Genomic_DNA"/>
</dbReference>
<keyword evidence="7" id="KW-0547">Nucleotide-binding</keyword>
<evidence type="ECO:0000256" key="9">
    <source>
        <dbReference type="ARBA" id="ARBA00022840"/>
    </source>
</evidence>
<evidence type="ECO:0000256" key="15">
    <source>
        <dbReference type="ARBA" id="ARBA00069492"/>
    </source>
</evidence>
<dbReference type="GO" id="GO:0009156">
    <property type="term" value="P:ribonucleoside monophosphate biosynthetic process"/>
    <property type="evidence" value="ECO:0007669"/>
    <property type="project" value="InterPro"/>
</dbReference>
<dbReference type="CDD" id="cd06223">
    <property type="entry name" value="PRTases_typeI"/>
    <property type="match status" value="1"/>
</dbReference>
<dbReference type="GO" id="GO:0005524">
    <property type="term" value="F:ATP binding"/>
    <property type="evidence" value="ECO:0007669"/>
    <property type="project" value="UniProtKB-KW"/>
</dbReference>
<gene>
    <name evidence="17" type="ORF">FHL06_13150</name>
</gene>
<dbReference type="InterPro" id="IPR000836">
    <property type="entry name" value="PRTase_dom"/>
</dbReference>
<evidence type="ECO:0000256" key="13">
    <source>
        <dbReference type="ARBA" id="ARBA00054914"/>
    </source>
</evidence>
<evidence type="ECO:0000256" key="11">
    <source>
        <dbReference type="ARBA" id="ARBA00029942"/>
    </source>
</evidence>
<dbReference type="GO" id="GO:0000287">
    <property type="term" value="F:magnesium ion binding"/>
    <property type="evidence" value="ECO:0007669"/>
    <property type="project" value="InterPro"/>
</dbReference>
<evidence type="ECO:0000256" key="12">
    <source>
        <dbReference type="ARBA" id="ARBA00049535"/>
    </source>
</evidence>
<keyword evidence="4" id="KW-0808">Transferase</keyword>
<dbReference type="InterPro" id="IPR005946">
    <property type="entry name" value="Rib-P_diPkinase"/>
</dbReference>
<proteinExistence type="inferred from homology"/>
<dbReference type="Pfam" id="PF13793">
    <property type="entry name" value="Pribosyltran_N"/>
    <property type="match status" value="1"/>
</dbReference>
<evidence type="ECO:0000256" key="3">
    <source>
        <dbReference type="ARBA" id="ARBA00013247"/>
    </source>
</evidence>
<feature type="domain" description="Ribose-phosphate pyrophosphokinase N-terminal" evidence="16">
    <location>
        <begin position="10"/>
        <end position="122"/>
    </location>
</feature>
<keyword evidence="10" id="KW-0460">Magnesium</keyword>
<evidence type="ECO:0000256" key="1">
    <source>
        <dbReference type="ARBA" id="ARBA00001946"/>
    </source>
</evidence>